<evidence type="ECO:0000256" key="1">
    <source>
        <dbReference type="ARBA" id="ARBA00004123"/>
    </source>
</evidence>
<dbReference type="FunFam" id="3.30.160.60:FF:000624">
    <property type="entry name" value="zinc finger protein 697"/>
    <property type="match status" value="1"/>
</dbReference>
<dbReference type="PROSITE" id="PS00028">
    <property type="entry name" value="ZINC_FINGER_C2H2_1"/>
    <property type="match status" value="3"/>
</dbReference>
<dbReference type="AlphaFoldDB" id="A0A2U9C647"/>
<evidence type="ECO:0000256" key="7">
    <source>
        <dbReference type="PROSITE-ProRule" id="PRU00042"/>
    </source>
</evidence>
<dbReference type="InterPro" id="IPR013087">
    <property type="entry name" value="Znf_C2H2_type"/>
</dbReference>
<feature type="domain" description="C2H2-type" evidence="9">
    <location>
        <begin position="266"/>
        <end position="293"/>
    </location>
</feature>
<organism evidence="10 11">
    <name type="scientific">Scophthalmus maximus</name>
    <name type="common">Turbot</name>
    <name type="synonym">Psetta maxima</name>
    <dbReference type="NCBI Taxonomy" id="52904"/>
    <lineage>
        <taxon>Eukaryota</taxon>
        <taxon>Metazoa</taxon>
        <taxon>Chordata</taxon>
        <taxon>Craniata</taxon>
        <taxon>Vertebrata</taxon>
        <taxon>Euteleostomi</taxon>
        <taxon>Actinopterygii</taxon>
        <taxon>Neopterygii</taxon>
        <taxon>Teleostei</taxon>
        <taxon>Neoteleostei</taxon>
        <taxon>Acanthomorphata</taxon>
        <taxon>Carangaria</taxon>
        <taxon>Pleuronectiformes</taxon>
        <taxon>Pleuronectoidei</taxon>
        <taxon>Scophthalmidae</taxon>
        <taxon>Scophthalmus</taxon>
    </lineage>
</organism>
<evidence type="ECO:0000256" key="3">
    <source>
        <dbReference type="ARBA" id="ARBA00022737"/>
    </source>
</evidence>
<proteinExistence type="predicted"/>
<gene>
    <name evidence="10" type="ORF">SMAX5B_002495</name>
</gene>
<dbReference type="GO" id="GO:0005634">
    <property type="term" value="C:nucleus"/>
    <property type="evidence" value="ECO:0007669"/>
    <property type="project" value="UniProtKB-SubCell"/>
</dbReference>
<evidence type="ECO:0000256" key="6">
    <source>
        <dbReference type="ARBA" id="ARBA00023242"/>
    </source>
</evidence>
<dbReference type="PANTHER" id="PTHR24394:SF29">
    <property type="entry name" value="MYONEURIN"/>
    <property type="match status" value="1"/>
</dbReference>
<dbReference type="EMBL" id="CP026255">
    <property type="protein sequence ID" value="AWP12035.1"/>
    <property type="molecule type" value="Genomic_DNA"/>
</dbReference>
<keyword evidence="4 7" id="KW-0863">Zinc-finger</keyword>
<accession>A0A2U9C647</accession>
<keyword evidence="2" id="KW-0479">Metal-binding</keyword>
<evidence type="ECO:0000256" key="5">
    <source>
        <dbReference type="ARBA" id="ARBA00022833"/>
    </source>
</evidence>
<protein>
    <submittedName>
        <fullName evidence="10">Putative zinc finger protein 84-like</fullName>
    </submittedName>
</protein>
<feature type="domain" description="C2H2-type" evidence="9">
    <location>
        <begin position="401"/>
        <end position="429"/>
    </location>
</feature>
<sequence length="589" mass="67610">MSDYLTRGFRAQLDTAMESVLRRAVCEVMKIFESSLRGHQMELAQKGEEVAHLKVKLQTAEIKLRERECGGDGLLEVNETQMSETQRELGVVVNPLVPTSDVPEIDFEVPDDWCAPLGDDTVAKQDDAVCPSVRLRPLLIPLCRIPIIKQEVTDCDIHSDKLRKDVMTSRRGSALNERHMHTQDNSLPTHKREIRRRPMRNDMNQLLKDIKLVYSDQTAGVGVRTRGRNLIAKEQNKTVKGRREEGTTKSESTEQERVESDGAERYSCKYCKKLFDTDFGRRVHIRSHKRCRACKKEFLFPSALKCHKLSCKKLKKMLAKRALPTDTPKPEICGEEKATSPSNKQVIIKKESSPLSGNHSESSIHNDGSTGKYLCAFCKKTFPSNSKLKEHERVHTGEKPYPCFVCQKKFRVKQSLKKHMLRMHRDQINSSEAKGDPTWTVPPGTEDNLEDSISLSKDNSRTISRNNVRRRHNSDMKPSHRWQTMGVRTSKGFICLTCQKFTSAKHLLIEHFRIHTGERPIKCQKCLAKFRTYHQLYTHRKRCCNPLSSIQCEKCDKVLPSKAKYNRHVSKCKRDQPNALQGLQKRLLP</sequence>
<evidence type="ECO:0000256" key="8">
    <source>
        <dbReference type="SAM" id="MobiDB-lite"/>
    </source>
</evidence>
<feature type="region of interest" description="Disordered" evidence="8">
    <location>
        <begin position="235"/>
        <end position="259"/>
    </location>
</feature>
<evidence type="ECO:0000256" key="2">
    <source>
        <dbReference type="ARBA" id="ARBA00022723"/>
    </source>
</evidence>
<feature type="domain" description="C2H2-type" evidence="9">
    <location>
        <begin position="493"/>
        <end position="520"/>
    </location>
</feature>
<keyword evidence="3" id="KW-0677">Repeat</keyword>
<evidence type="ECO:0000256" key="4">
    <source>
        <dbReference type="ARBA" id="ARBA00022771"/>
    </source>
</evidence>
<evidence type="ECO:0000259" key="9">
    <source>
        <dbReference type="PROSITE" id="PS50157"/>
    </source>
</evidence>
<dbReference type="OMA" id="RWQTMGV"/>
<name>A0A2U9C647_SCOMX</name>
<dbReference type="InterPro" id="IPR036236">
    <property type="entry name" value="Znf_C2H2_sf"/>
</dbReference>
<dbReference type="GO" id="GO:0000981">
    <property type="term" value="F:DNA-binding transcription factor activity, RNA polymerase II-specific"/>
    <property type="evidence" value="ECO:0007669"/>
    <property type="project" value="TreeGrafter"/>
</dbReference>
<dbReference type="FunFam" id="3.30.160.60:FF:000096">
    <property type="entry name" value="Zinc finger and BTB domain-containing protein 18 isoform 1"/>
    <property type="match status" value="1"/>
</dbReference>
<dbReference type="GO" id="GO:0008270">
    <property type="term" value="F:zinc ion binding"/>
    <property type="evidence" value="ECO:0007669"/>
    <property type="project" value="UniProtKB-KW"/>
</dbReference>
<dbReference type="OrthoDB" id="8445151at2759"/>
<evidence type="ECO:0000313" key="11">
    <source>
        <dbReference type="Proteomes" id="UP000246464"/>
    </source>
</evidence>
<dbReference type="Pfam" id="PF00096">
    <property type="entry name" value="zf-C2H2"/>
    <property type="match status" value="2"/>
</dbReference>
<dbReference type="SUPFAM" id="SSF57667">
    <property type="entry name" value="beta-beta-alpha zinc fingers"/>
    <property type="match status" value="3"/>
</dbReference>
<keyword evidence="5" id="KW-0862">Zinc</keyword>
<keyword evidence="6" id="KW-0539">Nucleus</keyword>
<keyword evidence="11" id="KW-1185">Reference proteome</keyword>
<dbReference type="Proteomes" id="UP000246464">
    <property type="component" value="Chromosome 13"/>
</dbReference>
<dbReference type="PROSITE" id="PS50157">
    <property type="entry name" value="ZINC_FINGER_C2H2_2"/>
    <property type="match status" value="4"/>
</dbReference>
<dbReference type="PANTHER" id="PTHR24394">
    <property type="entry name" value="ZINC FINGER PROTEIN"/>
    <property type="match status" value="1"/>
</dbReference>
<feature type="domain" description="C2H2-type" evidence="9">
    <location>
        <begin position="373"/>
        <end position="400"/>
    </location>
</feature>
<comment type="subcellular location">
    <subcellularLocation>
        <location evidence="1">Nucleus</location>
    </subcellularLocation>
</comment>
<dbReference type="Gene3D" id="3.30.160.60">
    <property type="entry name" value="Classic Zinc Finger"/>
    <property type="match status" value="3"/>
</dbReference>
<feature type="region of interest" description="Disordered" evidence="8">
    <location>
        <begin position="430"/>
        <end position="454"/>
    </location>
</feature>
<dbReference type="STRING" id="52904.ENSSMAP00000031260"/>
<evidence type="ECO:0000313" key="10">
    <source>
        <dbReference type="EMBL" id="AWP12035.1"/>
    </source>
</evidence>
<dbReference type="SMART" id="SM00355">
    <property type="entry name" value="ZnF_C2H2"/>
    <property type="match status" value="6"/>
</dbReference>
<reference evidence="10 11" key="1">
    <citation type="submission" date="2017-12" db="EMBL/GenBank/DDBJ databases">
        <title>Integrating genomic resources of turbot (Scophthalmus maximus) in depth evaluation of genetic and physical mapping variation across individuals.</title>
        <authorList>
            <person name="Martinez P."/>
        </authorList>
    </citation>
    <scope>NUCLEOTIDE SEQUENCE [LARGE SCALE GENOMIC DNA]</scope>
</reference>